<evidence type="ECO:0000256" key="2">
    <source>
        <dbReference type="ARBA" id="ARBA00022679"/>
    </source>
</evidence>
<dbReference type="InterPro" id="IPR023296">
    <property type="entry name" value="Glyco_hydro_beta-prop_sf"/>
</dbReference>
<sequence length="350" mass="38242">MTLNASRQRLLGPDSLKPLNEGFEVIGAFNPGAVRVDKETVLLVRVAEKPLAVRSGFVGLPRVVSGGSVSVDWTPEVELDLRDKRVVRRKADGIARLTSLSHLRVFRRREGGSGWTPGPALLPETSAEEYGIEDPRITTIDGLHWITYVAVSRHGAATALASTTDFVAFERHGVIFPPENKDVVLFPRMIEGMHVALHRPTTRTDFCRPEIWLARSPDLLHWGQHQPILCGLNPWESERVGAGPPPIQVDEGWLVIYHGCGPSQGSEEVGAYCAGAALLDLNDPTRIVSRSVQPTMRPAVEFERNGFVPNVVFPTGLIDHGARLSVYYGAADTAVGLADLSRDELLSSLN</sequence>
<comment type="caution">
    <text evidence="4">The sequence shown here is derived from an EMBL/GenBank/DDBJ whole genome shotgun (WGS) entry which is preliminary data.</text>
</comment>
<gene>
    <name evidence="4" type="ORF">Pla108_41850</name>
</gene>
<keyword evidence="5" id="KW-1185">Reference proteome</keyword>
<organism evidence="4 5">
    <name type="scientific">Botrimarina colliarenosi</name>
    <dbReference type="NCBI Taxonomy" id="2528001"/>
    <lineage>
        <taxon>Bacteria</taxon>
        <taxon>Pseudomonadati</taxon>
        <taxon>Planctomycetota</taxon>
        <taxon>Planctomycetia</taxon>
        <taxon>Pirellulales</taxon>
        <taxon>Lacipirellulaceae</taxon>
        <taxon>Botrimarina</taxon>
    </lineage>
</organism>
<name>A0A5C5ZXA1_9BACT</name>
<dbReference type="Proteomes" id="UP000317421">
    <property type="component" value="Unassembled WGS sequence"/>
</dbReference>
<dbReference type="CDD" id="cd18612">
    <property type="entry name" value="GH130_Lin0857-like"/>
    <property type="match status" value="1"/>
</dbReference>
<dbReference type="Pfam" id="PF04041">
    <property type="entry name" value="Glyco_hydro_130"/>
    <property type="match status" value="1"/>
</dbReference>
<dbReference type="SUPFAM" id="SSF75005">
    <property type="entry name" value="Arabinanase/levansucrase/invertase"/>
    <property type="match status" value="1"/>
</dbReference>
<evidence type="ECO:0000256" key="3">
    <source>
        <dbReference type="ARBA" id="ARBA00024356"/>
    </source>
</evidence>
<dbReference type="InterPro" id="IPR007184">
    <property type="entry name" value="Mannoside_phosphorylase"/>
</dbReference>
<keyword evidence="1 4" id="KW-0328">Glycosyltransferase</keyword>
<dbReference type="OrthoDB" id="9759709at2"/>
<proteinExistence type="inferred from homology"/>
<comment type="similarity">
    <text evidence="3">Belongs to the glycosyl hydrolase 130 family.</text>
</comment>
<evidence type="ECO:0000313" key="5">
    <source>
        <dbReference type="Proteomes" id="UP000317421"/>
    </source>
</evidence>
<protein>
    <submittedName>
        <fullName evidence="4">Beta-1,4-mannooligosaccharide phosphorylase</fullName>
        <ecNumber evidence="4">2.4.1.-</ecNumber>
    </submittedName>
</protein>
<dbReference type="GO" id="GO:0016757">
    <property type="term" value="F:glycosyltransferase activity"/>
    <property type="evidence" value="ECO:0007669"/>
    <property type="project" value="UniProtKB-KW"/>
</dbReference>
<dbReference type="PIRSF" id="PIRSF016202">
    <property type="entry name" value="PH1107"/>
    <property type="match status" value="1"/>
</dbReference>
<keyword evidence="2 4" id="KW-0808">Transferase</keyword>
<evidence type="ECO:0000256" key="1">
    <source>
        <dbReference type="ARBA" id="ARBA00022676"/>
    </source>
</evidence>
<reference evidence="4 5" key="1">
    <citation type="submission" date="2019-02" db="EMBL/GenBank/DDBJ databases">
        <title>Deep-cultivation of Planctomycetes and their phenomic and genomic characterization uncovers novel biology.</title>
        <authorList>
            <person name="Wiegand S."/>
            <person name="Jogler M."/>
            <person name="Boedeker C."/>
            <person name="Pinto D."/>
            <person name="Vollmers J."/>
            <person name="Rivas-Marin E."/>
            <person name="Kohn T."/>
            <person name="Peeters S.H."/>
            <person name="Heuer A."/>
            <person name="Rast P."/>
            <person name="Oberbeckmann S."/>
            <person name="Bunk B."/>
            <person name="Jeske O."/>
            <person name="Meyerdierks A."/>
            <person name="Storesund J.E."/>
            <person name="Kallscheuer N."/>
            <person name="Luecker S."/>
            <person name="Lage O.M."/>
            <person name="Pohl T."/>
            <person name="Merkel B.J."/>
            <person name="Hornburger P."/>
            <person name="Mueller R.-W."/>
            <person name="Bruemmer F."/>
            <person name="Labrenz M."/>
            <person name="Spormann A.M."/>
            <person name="Op Den Camp H."/>
            <person name="Overmann J."/>
            <person name="Amann R."/>
            <person name="Jetten M.S.M."/>
            <person name="Mascher T."/>
            <person name="Medema M.H."/>
            <person name="Devos D.P."/>
            <person name="Kaster A.-K."/>
            <person name="Ovreas L."/>
            <person name="Rohde M."/>
            <person name="Galperin M.Y."/>
            <person name="Jogler C."/>
        </authorList>
    </citation>
    <scope>NUCLEOTIDE SEQUENCE [LARGE SCALE GENOMIC DNA]</scope>
    <source>
        <strain evidence="4 5">Pla108</strain>
    </source>
</reference>
<dbReference type="EMBL" id="SJPR01000015">
    <property type="protein sequence ID" value="TWT91775.1"/>
    <property type="molecule type" value="Genomic_DNA"/>
</dbReference>
<dbReference type="AlphaFoldDB" id="A0A5C5ZXA1"/>
<evidence type="ECO:0000313" key="4">
    <source>
        <dbReference type="EMBL" id="TWT91775.1"/>
    </source>
</evidence>
<dbReference type="PANTHER" id="PTHR34106:SF5">
    <property type="entry name" value="GLYCOSIDASE"/>
    <property type="match status" value="1"/>
</dbReference>
<dbReference type="PANTHER" id="PTHR34106">
    <property type="entry name" value="GLYCOSIDASE"/>
    <property type="match status" value="1"/>
</dbReference>
<dbReference type="EC" id="2.4.1.-" evidence="4"/>
<dbReference type="Gene3D" id="2.115.10.20">
    <property type="entry name" value="Glycosyl hydrolase domain, family 43"/>
    <property type="match status" value="1"/>
</dbReference>
<accession>A0A5C5ZXA1</accession>